<reference evidence="5" key="1">
    <citation type="journal article" date="2018" name="Mol. Biol. Evol.">
        <title>Broad Genomic Sampling Reveals a Smut Pathogenic Ancestry of the Fungal Clade Ustilaginomycotina.</title>
        <authorList>
            <person name="Kijpornyongpan T."/>
            <person name="Mondo S.J."/>
            <person name="Barry K."/>
            <person name="Sandor L."/>
            <person name="Lee J."/>
            <person name="Lipzen A."/>
            <person name="Pangilinan J."/>
            <person name="LaButti K."/>
            <person name="Hainaut M."/>
            <person name="Henrissat B."/>
            <person name="Grigoriev I.V."/>
            <person name="Spatafora J.W."/>
            <person name="Aime M.C."/>
        </authorList>
    </citation>
    <scope>NUCLEOTIDE SEQUENCE [LARGE SCALE GENOMIC DNA]</scope>
    <source>
        <strain evidence="5">MCA 4198</strain>
    </source>
</reference>
<dbReference type="RefSeq" id="XP_025378225.1">
    <property type="nucleotide sequence ID" value="XM_025523587.1"/>
</dbReference>
<sequence>MLVSEGIRKPRVRTGCLTCRKRKKKCDEARLAETGGGCLRCKTAGFLCLGFPDVKSAGSPSRSSQSDGRAASASTVMEAATTTGKTGSGSGGCSATGDCLLSGHDLCDGCLATIAPMSMPAPMPTTPMPPTAATATETPLPQPLLQAIVGYYSTVVVCWIEGSHPSELSASPLFDGLVRRLTIEVEVNAPLRLSMAAVAACYTQSDQLHWPRDVDAVSYWTDTLKEASRSRMDRHLSLHASHLRQMASQAVEEASCSLPLGPPFLPSLSQSSDEVDLGQARAMDPLLIARLNLAIFAWADVSIEAYHQQLDEAILLVARRGLGRIADLSKLHSLETMGLRTLIWADICASLSRSARPYFRLRCGGSSEATDAFYPSEPFSCPDELLCCLCDVVLLRADARDIGPTPSPRIREAASRLEARLDVCPSRGRAPGCAEMMRQAAKALLYTDVLRLGPLERRCRACLAAILDQWLSSGARDFCRAVGCGSYLFSIFIGASIAVDERDRVAFREALSIVGHCEAAAKGARTVIERVWARTDETGFPVRWTDVLGDDCHVAFF</sequence>
<evidence type="ECO:0000313" key="6">
    <source>
        <dbReference type="Proteomes" id="UP000245768"/>
    </source>
</evidence>
<gene>
    <name evidence="5" type="ORF">FA10DRAFT_280007</name>
</gene>
<dbReference type="SUPFAM" id="SSF57701">
    <property type="entry name" value="Zn2/Cys6 DNA-binding domain"/>
    <property type="match status" value="1"/>
</dbReference>
<dbReference type="Gene3D" id="4.10.240.10">
    <property type="entry name" value="Zn(2)-C6 fungal-type DNA-binding domain"/>
    <property type="match status" value="1"/>
</dbReference>
<organism evidence="5 6">
    <name type="scientific">Acaromyces ingoldii</name>
    <dbReference type="NCBI Taxonomy" id="215250"/>
    <lineage>
        <taxon>Eukaryota</taxon>
        <taxon>Fungi</taxon>
        <taxon>Dikarya</taxon>
        <taxon>Basidiomycota</taxon>
        <taxon>Ustilaginomycotina</taxon>
        <taxon>Exobasidiomycetes</taxon>
        <taxon>Exobasidiales</taxon>
        <taxon>Cryptobasidiaceae</taxon>
        <taxon>Acaromyces</taxon>
    </lineage>
</organism>
<dbReference type="PROSITE" id="PS50048">
    <property type="entry name" value="ZN2_CY6_FUNGAL_2"/>
    <property type="match status" value="1"/>
</dbReference>
<feature type="compositionally biased region" description="Polar residues" evidence="3">
    <location>
        <begin position="58"/>
        <end position="75"/>
    </location>
</feature>
<dbReference type="InterPro" id="IPR036864">
    <property type="entry name" value="Zn2-C6_fun-type_DNA-bd_sf"/>
</dbReference>
<dbReference type="GO" id="GO:0005634">
    <property type="term" value="C:nucleus"/>
    <property type="evidence" value="ECO:0007669"/>
    <property type="project" value="UniProtKB-SubCell"/>
</dbReference>
<dbReference type="OrthoDB" id="5419315at2759"/>
<name>A0A316YNS2_9BASI</name>
<dbReference type="STRING" id="215250.A0A316YNS2"/>
<dbReference type="PANTHER" id="PTHR37534:SF46">
    <property type="entry name" value="ZN(II)2CYS6 TRANSCRIPTION FACTOR (EUROFUNG)"/>
    <property type="match status" value="1"/>
</dbReference>
<dbReference type="InParanoid" id="A0A316YNS2"/>
<dbReference type="Proteomes" id="UP000245768">
    <property type="component" value="Unassembled WGS sequence"/>
</dbReference>
<dbReference type="Pfam" id="PF00172">
    <property type="entry name" value="Zn_clus"/>
    <property type="match status" value="1"/>
</dbReference>
<evidence type="ECO:0000256" key="1">
    <source>
        <dbReference type="ARBA" id="ARBA00004123"/>
    </source>
</evidence>
<dbReference type="InterPro" id="IPR021858">
    <property type="entry name" value="Fun_TF"/>
</dbReference>
<dbReference type="AlphaFoldDB" id="A0A316YNS2"/>
<dbReference type="CDD" id="cd00067">
    <property type="entry name" value="GAL4"/>
    <property type="match status" value="1"/>
</dbReference>
<evidence type="ECO:0000256" key="2">
    <source>
        <dbReference type="ARBA" id="ARBA00023242"/>
    </source>
</evidence>
<keyword evidence="2" id="KW-0539">Nucleus</keyword>
<accession>A0A316YNS2</accession>
<feature type="domain" description="Zn(2)-C6 fungal-type" evidence="4">
    <location>
        <begin position="15"/>
        <end position="48"/>
    </location>
</feature>
<dbReference type="GeneID" id="37045503"/>
<protein>
    <recommendedName>
        <fullName evidence="4">Zn(2)-C6 fungal-type domain-containing protein</fullName>
    </recommendedName>
</protein>
<dbReference type="GO" id="GO:0000981">
    <property type="term" value="F:DNA-binding transcription factor activity, RNA polymerase II-specific"/>
    <property type="evidence" value="ECO:0007669"/>
    <property type="project" value="InterPro"/>
</dbReference>
<feature type="region of interest" description="Disordered" evidence="3">
    <location>
        <begin position="56"/>
        <end position="92"/>
    </location>
</feature>
<comment type="subcellular location">
    <subcellularLocation>
        <location evidence="1">Nucleus</location>
    </subcellularLocation>
</comment>
<evidence type="ECO:0000259" key="4">
    <source>
        <dbReference type="PROSITE" id="PS50048"/>
    </source>
</evidence>
<evidence type="ECO:0000313" key="5">
    <source>
        <dbReference type="EMBL" id="PWN91027.1"/>
    </source>
</evidence>
<dbReference type="GO" id="GO:0008270">
    <property type="term" value="F:zinc ion binding"/>
    <property type="evidence" value="ECO:0007669"/>
    <property type="project" value="InterPro"/>
</dbReference>
<dbReference type="InterPro" id="IPR001138">
    <property type="entry name" value="Zn2Cys6_DnaBD"/>
</dbReference>
<dbReference type="PROSITE" id="PS00463">
    <property type="entry name" value="ZN2_CY6_FUNGAL_1"/>
    <property type="match status" value="1"/>
</dbReference>
<dbReference type="SMART" id="SM00066">
    <property type="entry name" value="GAL4"/>
    <property type="match status" value="1"/>
</dbReference>
<dbReference type="EMBL" id="KZ819636">
    <property type="protein sequence ID" value="PWN91027.1"/>
    <property type="molecule type" value="Genomic_DNA"/>
</dbReference>
<evidence type="ECO:0000256" key="3">
    <source>
        <dbReference type="SAM" id="MobiDB-lite"/>
    </source>
</evidence>
<dbReference type="Pfam" id="PF11951">
    <property type="entry name" value="Fungal_trans_2"/>
    <property type="match status" value="1"/>
</dbReference>
<keyword evidence="6" id="KW-1185">Reference proteome</keyword>
<dbReference type="PANTHER" id="PTHR37534">
    <property type="entry name" value="TRANSCRIPTIONAL ACTIVATOR PROTEIN UGA3"/>
    <property type="match status" value="1"/>
</dbReference>
<proteinExistence type="predicted"/>